<dbReference type="OrthoDB" id="571026at2"/>
<evidence type="ECO:0000313" key="2">
    <source>
        <dbReference type="EMBL" id="ABJ86904.1"/>
    </source>
</evidence>
<accession>Q01TW6</accession>
<evidence type="ECO:0000256" key="1">
    <source>
        <dbReference type="SAM" id="MobiDB-lite"/>
    </source>
</evidence>
<dbReference type="KEGG" id="sus:Acid_5963"/>
<proteinExistence type="predicted"/>
<dbReference type="HOGENOM" id="CLU_1299062_0_0_0"/>
<dbReference type="eggNOG" id="ENOG5032WQW">
    <property type="taxonomic scope" value="Bacteria"/>
</dbReference>
<organism evidence="2">
    <name type="scientific">Solibacter usitatus (strain Ellin6076)</name>
    <dbReference type="NCBI Taxonomy" id="234267"/>
    <lineage>
        <taxon>Bacteria</taxon>
        <taxon>Pseudomonadati</taxon>
        <taxon>Acidobacteriota</taxon>
        <taxon>Terriglobia</taxon>
        <taxon>Bryobacterales</taxon>
        <taxon>Solibacteraceae</taxon>
        <taxon>Candidatus Solibacter</taxon>
    </lineage>
</organism>
<reference evidence="2" key="1">
    <citation type="submission" date="2006-10" db="EMBL/GenBank/DDBJ databases">
        <title>Complete sequence of Solibacter usitatus Ellin6076.</title>
        <authorList>
            <consortium name="US DOE Joint Genome Institute"/>
            <person name="Copeland A."/>
            <person name="Lucas S."/>
            <person name="Lapidus A."/>
            <person name="Barry K."/>
            <person name="Detter J.C."/>
            <person name="Glavina del Rio T."/>
            <person name="Hammon N."/>
            <person name="Israni S."/>
            <person name="Dalin E."/>
            <person name="Tice H."/>
            <person name="Pitluck S."/>
            <person name="Thompson L.S."/>
            <person name="Brettin T."/>
            <person name="Bruce D."/>
            <person name="Han C."/>
            <person name="Tapia R."/>
            <person name="Gilna P."/>
            <person name="Schmutz J."/>
            <person name="Larimer F."/>
            <person name="Land M."/>
            <person name="Hauser L."/>
            <person name="Kyrpides N."/>
            <person name="Mikhailova N."/>
            <person name="Janssen P.H."/>
            <person name="Kuske C.R."/>
            <person name="Richardson P."/>
        </authorList>
    </citation>
    <scope>NUCLEOTIDE SEQUENCE</scope>
    <source>
        <strain evidence="2">Ellin6076</strain>
    </source>
</reference>
<sequence length="211" mass="23466">MISEKRSQAARINGAKSRGPVTPEGKAISARNALRHGMLAKTLVLSNEDAPTFKAHFYLLIERFGPVDDIEMSAIEEMAAAHWRLRRAMSMERALLDTAILKTPDEGSAEQLAAAFSDPANQATLLLLQRYEARFQSMYHRALRSLLVLRKLSARTAEPNEPKEPNVCNTERPEPAPIPPPEHSAEHPDPLILPLTSPDLEFLPANSDLFR</sequence>
<protein>
    <submittedName>
        <fullName evidence="2">Uncharacterized protein</fullName>
    </submittedName>
</protein>
<feature type="region of interest" description="Disordered" evidence="1">
    <location>
        <begin position="1"/>
        <end position="24"/>
    </location>
</feature>
<dbReference type="InParanoid" id="Q01TW6"/>
<name>Q01TW6_SOLUE</name>
<dbReference type="AlphaFoldDB" id="Q01TW6"/>
<dbReference type="EMBL" id="CP000473">
    <property type="protein sequence ID" value="ABJ86904.1"/>
    <property type="molecule type" value="Genomic_DNA"/>
</dbReference>
<gene>
    <name evidence="2" type="ordered locus">Acid_5963</name>
</gene>
<dbReference type="STRING" id="234267.Acid_5963"/>
<feature type="region of interest" description="Disordered" evidence="1">
    <location>
        <begin position="156"/>
        <end position="211"/>
    </location>
</feature>